<proteinExistence type="predicted"/>
<dbReference type="EMBL" id="ANJA01000550">
    <property type="protein sequence ID" value="ETO83154.1"/>
    <property type="molecule type" value="Genomic_DNA"/>
</dbReference>
<accession>A0A081AW93</accession>
<evidence type="ECO:0000313" key="2">
    <source>
        <dbReference type="EMBL" id="ETO83154.1"/>
    </source>
</evidence>
<reference evidence="2 3" key="1">
    <citation type="submission" date="2013-11" db="EMBL/GenBank/DDBJ databases">
        <title>The Genome Sequence of Phytophthora parasitica P1976.</title>
        <authorList>
            <consortium name="The Broad Institute Genomics Platform"/>
            <person name="Russ C."/>
            <person name="Tyler B."/>
            <person name="Panabieres F."/>
            <person name="Shan W."/>
            <person name="Tripathy S."/>
            <person name="Grunwald N."/>
            <person name="Machado M."/>
            <person name="Johnson C.S."/>
            <person name="Walker B."/>
            <person name="Young S."/>
            <person name="Zeng Q."/>
            <person name="Gargeya S."/>
            <person name="Fitzgerald M."/>
            <person name="Haas B."/>
            <person name="Abouelleil A."/>
            <person name="Allen A.W."/>
            <person name="Alvarado L."/>
            <person name="Arachchi H.M."/>
            <person name="Berlin A.M."/>
            <person name="Chapman S.B."/>
            <person name="Gainer-Dewar J."/>
            <person name="Goldberg J."/>
            <person name="Griggs A."/>
            <person name="Gujja S."/>
            <person name="Hansen M."/>
            <person name="Howarth C."/>
            <person name="Imamovic A."/>
            <person name="Ireland A."/>
            <person name="Larimer J."/>
            <person name="McCowan C."/>
            <person name="Murphy C."/>
            <person name="Pearson M."/>
            <person name="Poon T.W."/>
            <person name="Priest M."/>
            <person name="Roberts A."/>
            <person name="Saif S."/>
            <person name="Shea T."/>
            <person name="Sisk P."/>
            <person name="Sykes S."/>
            <person name="Wortman J."/>
            <person name="Nusbaum C."/>
            <person name="Birren B."/>
        </authorList>
    </citation>
    <scope>NUCLEOTIDE SEQUENCE [LARGE SCALE GENOMIC DNA]</scope>
    <source>
        <strain evidence="2 3">P1976</strain>
    </source>
</reference>
<comment type="caution">
    <text evidence="2">The sequence shown here is derived from an EMBL/GenBank/DDBJ whole genome shotgun (WGS) entry which is preliminary data.</text>
</comment>
<dbReference type="OrthoDB" id="123591at2759"/>
<feature type="region of interest" description="Disordered" evidence="1">
    <location>
        <begin position="1"/>
        <end position="42"/>
    </location>
</feature>
<protein>
    <submittedName>
        <fullName evidence="2">Uncharacterized protein</fullName>
    </submittedName>
</protein>
<dbReference type="AlphaFoldDB" id="A0A081AW93"/>
<gene>
    <name evidence="2" type="ORF">F444_02771</name>
</gene>
<name>A0A081AW93_PHYNI</name>
<sequence length="148" mass="16345">MLHKQLLQPKDEGFLAGPPPRRQHASDGALHPPGTLSCSSTTGRGVNGRARCLLYRGELKTSFQTTYYSPDCSNGDAKFYLCGKARRGGDKTCFQVWHEDFACGDKIPAHLGKRVVLRRAPKAVGDRKKTRWEILREDNGSAADEAES</sequence>
<evidence type="ECO:0000313" key="3">
    <source>
        <dbReference type="Proteomes" id="UP000028582"/>
    </source>
</evidence>
<evidence type="ECO:0000256" key="1">
    <source>
        <dbReference type="SAM" id="MobiDB-lite"/>
    </source>
</evidence>
<organism evidence="2 3">
    <name type="scientific">Phytophthora nicotianae P1976</name>
    <dbReference type="NCBI Taxonomy" id="1317066"/>
    <lineage>
        <taxon>Eukaryota</taxon>
        <taxon>Sar</taxon>
        <taxon>Stramenopiles</taxon>
        <taxon>Oomycota</taxon>
        <taxon>Peronosporomycetes</taxon>
        <taxon>Peronosporales</taxon>
        <taxon>Peronosporaceae</taxon>
        <taxon>Phytophthora</taxon>
    </lineage>
</organism>
<dbReference type="Proteomes" id="UP000028582">
    <property type="component" value="Unassembled WGS sequence"/>
</dbReference>